<sequence>MLKIIWSDRVTNEKVLRITEEKGKISKIIIKRRDNMIRHPLRHDGLPKLMIEGWQNW</sequence>
<feature type="non-terminal residue" evidence="1">
    <location>
        <position position="57"/>
    </location>
</feature>
<organism evidence="1 2">
    <name type="scientific">Cinara cedri</name>
    <dbReference type="NCBI Taxonomy" id="506608"/>
    <lineage>
        <taxon>Eukaryota</taxon>
        <taxon>Metazoa</taxon>
        <taxon>Ecdysozoa</taxon>
        <taxon>Arthropoda</taxon>
        <taxon>Hexapoda</taxon>
        <taxon>Insecta</taxon>
        <taxon>Pterygota</taxon>
        <taxon>Neoptera</taxon>
        <taxon>Paraneoptera</taxon>
        <taxon>Hemiptera</taxon>
        <taxon>Sternorrhyncha</taxon>
        <taxon>Aphidomorpha</taxon>
        <taxon>Aphidoidea</taxon>
        <taxon>Aphididae</taxon>
        <taxon>Lachninae</taxon>
        <taxon>Cinara</taxon>
    </lineage>
</organism>
<accession>A0A5E4NFS8</accession>
<name>A0A5E4NFS8_9HEMI</name>
<evidence type="ECO:0000313" key="2">
    <source>
        <dbReference type="Proteomes" id="UP000325440"/>
    </source>
</evidence>
<evidence type="ECO:0000313" key="1">
    <source>
        <dbReference type="EMBL" id="VVC42577.1"/>
    </source>
</evidence>
<gene>
    <name evidence="1" type="ORF">CINCED_3A020743</name>
</gene>
<proteinExistence type="predicted"/>
<protein>
    <submittedName>
        <fullName evidence="1">Uncharacterized protein</fullName>
    </submittedName>
</protein>
<dbReference type="EMBL" id="CABPRJ010001962">
    <property type="protein sequence ID" value="VVC42577.1"/>
    <property type="molecule type" value="Genomic_DNA"/>
</dbReference>
<dbReference type="AlphaFoldDB" id="A0A5E4NFS8"/>
<dbReference type="Proteomes" id="UP000325440">
    <property type="component" value="Unassembled WGS sequence"/>
</dbReference>
<reference evidence="1 2" key="1">
    <citation type="submission" date="2019-08" db="EMBL/GenBank/DDBJ databases">
        <authorList>
            <person name="Alioto T."/>
            <person name="Alioto T."/>
            <person name="Gomez Garrido J."/>
        </authorList>
    </citation>
    <scope>NUCLEOTIDE SEQUENCE [LARGE SCALE GENOMIC DNA]</scope>
</reference>
<keyword evidence="2" id="KW-1185">Reference proteome</keyword>